<keyword evidence="2 6" id="KW-0479">Metal-binding</keyword>
<comment type="subcellular location">
    <subcellularLocation>
        <location evidence="6">Nucleus</location>
    </subcellularLocation>
</comment>
<protein>
    <recommendedName>
        <fullName evidence="6">Protein FAR1-RELATED SEQUENCE</fullName>
    </recommendedName>
</protein>
<reference evidence="8 9" key="1">
    <citation type="submission" date="2020-08" db="EMBL/GenBank/DDBJ databases">
        <title>Plant Genome Project.</title>
        <authorList>
            <person name="Zhang R.-G."/>
        </authorList>
    </citation>
    <scope>NUCLEOTIDE SEQUENCE [LARGE SCALE GENOMIC DNA]</scope>
    <source>
        <strain evidence="8">WSP0</strain>
        <tissue evidence="8">Leaf</tissue>
    </source>
</reference>
<dbReference type="SMART" id="SM00575">
    <property type="entry name" value="ZnF_PMZ"/>
    <property type="match status" value="1"/>
</dbReference>
<comment type="caution">
    <text evidence="8">The sequence shown here is derived from an EMBL/GenBank/DDBJ whole genome shotgun (WGS) entry which is preliminary data.</text>
</comment>
<evidence type="ECO:0000256" key="1">
    <source>
        <dbReference type="ARBA" id="ARBA00005889"/>
    </source>
</evidence>
<dbReference type="PROSITE" id="PS50966">
    <property type="entry name" value="ZF_SWIM"/>
    <property type="match status" value="1"/>
</dbReference>
<dbReference type="Pfam" id="PF04434">
    <property type="entry name" value="SWIM"/>
    <property type="match status" value="1"/>
</dbReference>
<gene>
    <name evidence="8" type="ORF">RHGRI_018851</name>
</gene>
<accession>A0AAV6K305</accession>
<evidence type="ECO:0000256" key="5">
    <source>
        <dbReference type="PROSITE-ProRule" id="PRU00325"/>
    </source>
</evidence>
<comment type="function">
    <text evidence="6">Putative transcription activator involved in regulating light control of development.</text>
</comment>
<organism evidence="8 9">
    <name type="scientific">Rhododendron griersonianum</name>
    <dbReference type="NCBI Taxonomy" id="479676"/>
    <lineage>
        <taxon>Eukaryota</taxon>
        <taxon>Viridiplantae</taxon>
        <taxon>Streptophyta</taxon>
        <taxon>Embryophyta</taxon>
        <taxon>Tracheophyta</taxon>
        <taxon>Spermatophyta</taxon>
        <taxon>Magnoliopsida</taxon>
        <taxon>eudicotyledons</taxon>
        <taxon>Gunneridae</taxon>
        <taxon>Pentapetalae</taxon>
        <taxon>asterids</taxon>
        <taxon>Ericales</taxon>
        <taxon>Ericaceae</taxon>
        <taxon>Ericoideae</taxon>
        <taxon>Rhodoreae</taxon>
        <taxon>Rhododendron</taxon>
    </lineage>
</organism>
<sequence length="400" mass="46675">MTEEVEIGVADDVNPVEQSSLQASDGEALISSLLKKRTMMAEEEEIGVAVEIEPVEQNWLHIPDLMKEFEFEDFMNLGSSYDKKAHEIDEGDNGLVDEVEVAVPQCGMIFDTADEAYNFYNGYARKIGFSVRKQRTNKRFKQSDIYSYMSTEAGGPQYLNFIPSDCYNLIQKKRAGFLKKGDLQCLLEYFKQKTQENKYFFYSFRTTNENEEFVDQYAKAIASRREKEREVENKTQQTSPILVSQWSIEREASETYTKKVFYFFQKEYQQTLDLSLKLEDDDGTISTYIVKELEGWKKIRKLVYNPLEHSVSCTCRKFEFHGILCSHSLKLFRDLQYESLPPRYYLKRWTRTIVDEDVFDLHGDLIPNDTDPSLTIRYSGLSQISQRIVSKDSKFQTCLL</sequence>
<evidence type="ECO:0000256" key="6">
    <source>
        <dbReference type="RuleBase" id="RU367018"/>
    </source>
</evidence>
<comment type="similarity">
    <text evidence="1 6">Belongs to the FHY3/FAR1 family.</text>
</comment>
<keyword evidence="4 6" id="KW-0862">Zinc</keyword>
<evidence type="ECO:0000256" key="3">
    <source>
        <dbReference type="ARBA" id="ARBA00022771"/>
    </source>
</evidence>
<dbReference type="GO" id="GO:0006355">
    <property type="term" value="P:regulation of DNA-templated transcription"/>
    <property type="evidence" value="ECO:0007669"/>
    <property type="project" value="UniProtKB-UniRule"/>
</dbReference>
<dbReference type="PANTHER" id="PTHR31669">
    <property type="entry name" value="PROTEIN FAR1-RELATED SEQUENCE 10-RELATED"/>
    <property type="match status" value="1"/>
</dbReference>
<dbReference type="EMBL" id="JACTNZ010000006">
    <property type="protein sequence ID" value="KAG5546820.1"/>
    <property type="molecule type" value="Genomic_DNA"/>
</dbReference>
<keyword evidence="3 5" id="KW-0863">Zinc-finger</keyword>
<dbReference type="InterPro" id="IPR007527">
    <property type="entry name" value="Znf_SWIM"/>
</dbReference>
<dbReference type="InterPro" id="IPR031052">
    <property type="entry name" value="FHY3/FAR1"/>
</dbReference>
<proteinExistence type="inferred from homology"/>
<evidence type="ECO:0000256" key="2">
    <source>
        <dbReference type="ARBA" id="ARBA00022723"/>
    </source>
</evidence>
<evidence type="ECO:0000313" key="9">
    <source>
        <dbReference type="Proteomes" id="UP000823749"/>
    </source>
</evidence>
<feature type="domain" description="SWIM-type" evidence="7">
    <location>
        <begin position="301"/>
        <end position="336"/>
    </location>
</feature>
<dbReference type="PANTHER" id="PTHR31669:SF305">
    <property type="entry name" value="PROTEIN FAR1-RELATED SEQUENCE"/>
    <property type="match status" value="1"/>
</dbReference>
<dbReference type="GO" id="GO:0005634">
    <property type="term" value="C:nucleus"/>
    <property type="evidence" value="ECO:0007669"/>
    <property type="project" value="UniProtKB-SubCell"/>
</dbReference>
<evidence type="ECO:0000313" key="8">
    <source>
        <dbReference type="EMBL" id="KAG5546820.1"/>
    </source>
</evidence>
<evidence type="ECO:0000259" key="7">
    <source>
        <dbReference type="PROSITE" id="PS50966"/>
    </source>
</evidence>
<name>A0AAV6K305_9ERIC</name>
<evidence type="ECO:0000256" key="4">
    <source>
        <dbReference type="ARBA" id="ARBA00022833"/>
    </source>
</evidence>
<dbReference type="AlphaFoldDB" id="A0AAV6K305"/>
<dbReference type="InterPro" id="IPR006564">
    <property type="entry name" value="Znf_PMZ"/>
</dbReference>
<dbReference type="Proteomes" id="UP000823749">
    <property type="component" value="Chromosome 6"/>
</dbReference>
<keyword evidence="6" id="KW-0539">Nucleus</keyword>
<keyword evidence="9" id="KW-1185">Reference proteome</keyword>
<dbReference type="GO" id="GO:0008270">
    <property type="term" value="F:zinc ion binding"/>
    <property type="evidence" value="ECO:0007669"/>
    <property type="project" value="UniProtKB-UniRule"/>
</dbReference>